<proteinExistence type="inferred from homology"/>
<comment type="subcellular location">
    <subcellularLocation>
        <location evidence="1">Cell membrane</location>
        <topology evidence="1">Multi-pass membrane protein</topology>
    </subcellularLocation>
</comment>
<dbReference type="NCBIfam" id="NF009223">
    <property type="entry name" value="PRK12573.1"/>
    <property type="match status" value="1"/>
</dbReference>
<keyword evidence="6 7" id="KW-0472">Membrane</keyword>
<dbReference type="AlphaFoldDB" id="A0A8J4H5R0"/>
<feature type="transmembrane region" description="Helical" evidence="7">
    <location>
        <begin position="36"/>
        <end position="55"/>
    </location>
</feature>
<evidence type="ECO:0000256" key="7">
    <source>
        <dbReference type="SAM" id="Phobius"/>
    </source>
</evidence>
<feature type="transmembrane region" description="Helical" evidence="7">
    <location>
        <begin position="112"/>
        <end position="137"/>
    </location>
</feature>
<keyword evidence="4 7" id="KW-0812">Transmembrane</keyword>
<evidence type="ECO:0000256" key="5">
    <source>
        <dbReference type="ARBA" id="ARBA00022989"/>
    </source>
</evidence>
<feature type="transmembrane region" description="Helical" evidence="7">
    <location>
        <begin position="67"/>
        <end position="92"/>
    </location>
</feature>
<dbReference type="RefSeq" id="WP_213412922.1">
    <property type="nucleotide sequence ID" value="NZ_BOVK01000041.1"/>
</dbReference>
<keyword evidence="3" id="KW-1003">Cell membrane</keyword>
<dbReference type="InterPro" id="IPR007182">
    <property type="entry name" value="MnhB"/>
</dbReference>
<evidence type="ECO:0000256" key="1">
    <source>
        <dbReference type="ARBA" id="ARBA00004651"/>
    </source>
</evidence>
<feature type="transmembrane region" description="Helical" evidence="7">
    <location>
        <begin position="12"/>
        <end position="30"/>
    </location>
</feature>
<keyword evidence="10" id="KW-1185">Reference proteome</keyword>
<protein>
    <submittedName>
        <fullName evidence="9">Na(+)/H(+) antiporter subunit B</fullName>
    </submittedName>
</protein>
<feature type="domain" description="Na+/H+ antiporter MnhB subunit-related protein" evidence="8">
    <location>
        <begin position="7"/>
        <end position="132"/>
    </location>
</feature>
<dbReference type="GO" id="GO:0005886">
    <property type="term" value="C:plasma membrane"/>
    <property type="evidence" value="ECO:0007669"/>
    <property type="project" value="UniProtKB-SubCell"/>
</dbReference>
<dbReference type="PANTHER" id="PTHR33932:SF4">
    <property type="entry name" value="NA(+)_H(+) ANTIPORTER SUBUNIT B"/>
    <property type="match status" value="1"/>
</dbReference>
<evidence type="ECO:0000259" key="8">
    <source>
        <dbReference type="Pfam" id="PF04039"/>
    </source>
</evidence>
<evidence type="ECO:0000256" key="2">
    <source>
        <dbReference type="ARBA" id="ARBA00009425"/>
    </source>
</evidence>
<sequence length="142" mass="15209">MNINDVILRTATKVITFIILAFSLYLFFAGHNNPGGGFIGGLVTASALVLMYLAFDLESMKKAIPVNYITMTAVGLLIAVATGLGSFLFGAPFLSHTFDYFDLPLFGEKTELATAVLFDLGVYLTVVGITMTIILAIGEDQS</sequence>
<accession>A0A8J4H5R0</accession>
<dbReference type="Proteomes" id="UP000677918">
    <property type="component" value="Unassembled WGS sequence"/>
</dbReference>
<comment type="similarity">
    <text evidence="2">Belongs to the CPA3 antiporters (TC 2.A.63) subunit B family.</text>
</comment>
<keyword evidence="5 7" id="KW-1133">Transmembrane helix</keyword>
<dbReference type="EMBL" id="BOVK01000041">
    <property type="protein sequence ID" value="GIQ70150.1"/>
    <property type="molecule type" value="Genomic_DNA"/>
</dbReference>
<evidence type="ECO:0000256" key="6">
    <source>
        <dbReference type="ARBA" id="ARBA00023136"/>
    </source>
</evidence>
<dbReference type="Pfam" id="PF04039">
    <property type="entry name" value="MnhB"/>
    <property type="match status" value="1"/>
</dbReference>
<evidence type="ECO:0000256" key="3">
    <source>
        <dbReference type="ARBA" id="ARBA00022475"/>
    </source>
</evidence>
<evidence type="ECO:0000313" key="10">
    <source>
        <dbReference type="Proteomes" id="UP000677918"/>
    </source>
</evidence>
<reference evidence="9" key="1">
    <citation type="submission" date="2021-04" db="EMBL/GenBank/DDBJ databases">
        <title>Draft genome sequence of Xylanibacillus composti strain K13.</title>
        <authorList>
            <person name="Uke A."/>
            <person name="Chhe C."/>
            <person name="Baramee S."/>
            <person name="Kosugi A."/>
        </authorList>
    </citation>
    <scope>NUCLEOTIDE SEQUENCE</scope>
    <source>
        <strain evidence="9">K13</strain>
    </source>
</reference>
<gene>
    <name evidence="9" type="primary">mrpB_2</name>
    <name evidence="9" type="ORF">XYCOK13_29740</name>
</gene>
<name>A0A8J4H5R0_9BACL</name>
<evidence type="ECO:0000313" key="9">
    <source>
        <dbReference type="EMBL" id="GIQ70150.1"/>
    </source>
</evidence>
<organism evidence="9 10">
    <name type="scientific">Xylanibacillus composti</name>
    <dbReference type="NCBI Taxonomy" id="1572762"/>
    <lineage>
        <taxon>Bacteria</taxon>
        <taxon>Bacillati</taxon>
        <taxon>Bacillota</taxon>
        <taxon>Bacilli</taxon>
        <taxon>Bacillales</taxon>
        <taxon>Paenibacillaceae</taxon>
        <taxon>Xylanibacillus</taxon>
    </lineage>
</organism>
<comment type="caution">
    <text evidence="9">The sequence shown here is derived from an EMBL/GenBank/DDBJ whole genome shotgun (WGS) entry which is preliminary data.</text>
</comment>
<evidence type="ECO:0000256" key="4">
    <source>
        <dbReference type="ARBA" id="ARBA00022692"/>
    </source>
</evidence>
<dbReference type="PANTHER" id="PTHR33932">
    <property type="entry name" value="NA(+)/H(+) ANTIPORTER SUBUNIT B"/>
    <property type="match status" value="1"/>
</dbReference>
<dbReference type="InterPro" id="IPR050622">
    <property type="entry name" value="CPA3_antiporter_subunitB"/>
</dbReference>